<name>A0ABW1TI88_9LACO</name>
<dbReference type="InterPro" id="IPR050109">
    <property type="entry name" value="HTH-type_TetR-like_transc_reg"/>
</dbReference>
<dbReference type="PRINTS" id="PR00455">
    <property type="entry name" value="HTHTETR"/>
</dbReference>
<dbReference type="RefSeq" id="WP_125688858.1">
    <property type="nucleotide sequence ID" value="NZ_JBHSSI010000071.1"/>
</dbReference>
<keyword evidence="1 2" id="KW-0238">DNA-binding</keyword>
<dbReference type="EMBL" id="JBHSSI010000071">
    <property type="protein sequence ID" value="MFC6261581.1"/>
    <property type="molecule type" value="Genomic_DNA"/>
</dbReference>
<evidence type="ECO:0000313" key="4">
    <source>
        <dbReference type="EMBL" id="MFC6261581.1"/>
    </source>
</evidence>
<dbReference type="PANTHER" id="PTHR30055">
    <property type="entry name" value="HTH-TYPE TRANSCRIPTIONAL REGULATOR RUTR"/>
    <property type="match status" value="1"/>
</dbReference>
<dbReference type="InterPro" id="IPR001647">
    <property type="entry name" value="HTH_TetR"/>
</dbReference>
<accession>A0ABW1TI88</accession>
<dbReference type="Gene3D" id="1.10.357.10">
    <property type="entry name" value="Tetracycline Repressor, domain 2"/>
    <property type="match status" value="1"/>
</dbReference>
<feature type="domain" description="HTH tetR-type" evidence="3">
    <location>
        <begin position="6"/>
        <end position="66"/>
    </location>
</feature>
<evidence type="ECO:0000256" key="2">
    <source>
        <dbReference type="PROSITE-ProRule" id="PRU00335"/>
    </source>
</evidence>
<feature type="DNA-binding region" description="H-T-H motif" evidence="2">
    <location>
        <begin position="29"/>
        <end position="48"/>
    </location>
</feature>
<organism evidence="4 5">
    <name type="scientific">Levilactobacillus fujinensis</name>
    <dbReference type="NCBI Taxonomy" id="2486024"/>
    <lineage>
        <taxon>Bacteria</taxon>
        <taxon>Bacillati</taxon>
        <taxon>Bacillota</taxon>
        <taxon>Bacilli</taxon>
        <taxon>Lactobacillales</taxon>
        <taxon>Lactobacillaceae</taxon>
        <taxon>Levilactobacillus</taxon>
    </lineage>
</organism>
<dbReference type="InterPro" id="IPR009057">
    <property type="entry name" value="Homeodomain-like_sf"/>
</dbReference>
<evidence type="ECO:0000256" key="1">
    <source>
        <dbReference type="ARBA" id="ARBA00023125"/>
    </source>
</evidence>
<sequence>MRKIDEQKKIKITEAVITLVERDGLTNLTTAKVAKTAGVSPATLYIYYQDKTDMLSRIYELVKDELHVGLLERLAGDAGQTGQQLKTIMAFSVAQYRRYPRRAQFIQTLWTNPEVLDERARQHGTELTTALGQLFQEVSQSSDYAALSQPALELLLATPGQLLLRQPQVSDKELTTLYLGIIRAVQR</sequence>
<comment type="caution">
    <text evidence="4">The sequence shown here is derived from an EMBL/GenBank/DDBJ whole genome shotgun (WGS) entry which is preliminary data.</text>
</comment>
<reference evidence="5" key="1">
    <citation type="journal article" date="2019" name="Int. J. Syst. Evol. Microbiol.">
        <title>The Global Catalogue of Microorganisms (GCM) 10K type strain sequencing project: providing services to taxonomists for standard genome sequencing and annotation.</title>
        <authorList>
            <consortium name="The Broad Institute Genomics Platform"/>
            <consortium name="The Broad Institute Genome Sequencing Center for Infectious Disease"/>
            <person name="Wu L."/>
            <person name="Ma J."/>
        </authorList>
    </citation>
    <scope>NUCLEOTIDE SEQUENCE [LARGE SCALE GENOMIC DNA]</scope>
    <source>
        <strain evidence="5">CCM 8908</strain>
    </source>
</reference>
<gene>
    <name evidence="4" type="ORF">ACFP1C_11555</name>
</gene>
<dbReference type="Proteomes" id="UP001596283">
    <property type="component" value="Unassembled WGS sequence"/>
</dbReference>
<evidence type="ECO:0000259" key="3">
    <source>
        <dbReference type="PROSITE" id="PS50977"/>
    </source>
</evidence>
<dbReference type="PANTHER" id="PTHR30055:SF223">
    <property type="entry name" value="HTH-TYPE TRANSCRIPTIONAL REGULATOR UIDR"/>
    <property type="match status" value="1"/>
</dbReference>
<keyword evidence="5" id="KW-1185">Reference proteome</keyword>
<dbReference type="Pfam" id="PF00440">
    <property type="entry name" value="TetR_N"/>
    <property type="match status" value="1"/>
</dbReference>
<proteinExistence type="predicted"/>
<dbReference type="SUPFAM" id="SSF46689">
    <property type="entry name" value="Homeodomain-like"/>
    <property type="match status" value="1"/>
</dbReference>
<dbReference type="PROSITE" id="PS50977">
    <property type="entry name" value="HTH_TETR_2"/>
    <property type="match status" value="1"/>
</dbReference>
<protein>
    <submittedName>
        <fullName evidence="4">TetR/AcrR family transcriptional regulator</fullName>
    </submittedName>
</protein>
<evidence type="ECO:0000313" key="5">
    <source>
        <dbReference type="Proteomes" id="UP001596283"/>
    </source>
</evidence>